<dbReference type="Proteomes" id="UP000295129">
    <property type="component" value="Unassembled WGS sequence"/>
</dbReference>
<comment type="similarity">
    <text evidence="1 2">Belongs to the outer membrane factor (OMF) (TC 1.B.17) family.</text>
</comment>
<name>A0A4V3BLG6_9RHOO</name>
<feature type="region of interest" description="Disordered" evidence="3">
    <location>
        <begin position="135"/>
        <end position="159"/>
    </location>
</feature>
<gene>
    <name evidence="4" type="ORF">C7389_12619</name>
</gene>
<evidence type="ECO:0000256" key="2">
    <source>
        <dbReference type="RuleBase" id="RU362097"/>
    </source>
</evidence>
<evidence type="ECO:0000256" key="1">
    <source>
        <dbReference type="ARBA" id="ARBA00007613"/>
    </source>
</evidence>
<comment type="caution">
    <text evidence="4">The sequence shown here is derived from an EMBL/GenBank/DDBJ whole genome shotgun (WGS) entry which is preliminary data.</text>
</comment>
<feature type="compositionally biased region" description="Polar residues" evidence="3">
    <location>
        <begin position="137"/>
        <end position="152"/>
    </location>
</feature>
<keyword evidence="2" id="KW-0812">Transmembrane</keyword>
<evidence type="ECO:0000256" key="3">
    <source>
        <dbReference type="SAM" id="MobiDB-lite"/>
    </source>
</evidence>
<dbReference type="Pfam" id="PF02321">
    <property type="entry name" value="OEP"/>
    <property type="match status" value="2"/>
</dbReference>
<dbReference type="Gene3D" id="1.20.1600.10">
    <property type="entry name" value="Outer membrane efflux proteins (OEP)"/>
    <property type="match status" value="1"/>
</dbReference>
<dbReference type="EMBL" id="SNVV01000026">
    <property type="protein sequence ID" value="TDN46712.1"/>
    <property type="molecule type" value="Genomic_DNA"/>
</dbReference>
<dbReference type="GO" id="GO:0005886">
    <property type="term" value="C:plasma membrane"/>
    <property type="evidence" value="ECO:0007669"/>
    <property type="project" value="UniProtKB-SubCell"/>
</dbReference>
<keyword evidence="2" id="KW-0472">Membrane</keyword>
<dbReference type="NCBIfam" id="TIGR01845">
    <property type="entry name" value="outer_NodT"/>
    <property type="match status" value="1"/>
</dbReference>
<dbReference type="AlphaFoldDB" id="A0A4V3BLG6"/>
<organism evidence="4 5">
    <name type="scientific">Azoarcus indigens</name>
    <dbReference type="NCBI Taxonomy" id="29545"/>
    <lineage>
        <taxon>Bacteria</taxon>
        <taxon>Pseudomonadati</taxon>
        <taxon>Pseudomonadota</taxon>
        <taxon>Betaproteobacteria</taxon>
        <taxon>Rhodocyclales</taxon>
        <taxon>Zoogloeaceae</taxon>
        <taxon>Azoarcus</taxon>
    </lineage>
</organism>
<dbReference type="PANTHER" id="PTHR30203:SF33">
    <property type="entry name" value="BLR4455 PROTEIN"/>
    <property type="match status" value="1"/>
</dbReference>
<dbReference type="RefSeq" id="WP_133594678.1">
    <property type="nucleotide sequence ID" value="NZ_SNVV01000026.1"/>
</dbReference>
<reference evidence="4 5" key="1">
    <citation type="submission" date="2019-03" db="EMBL/GenBank/DDBJ databases">
        <title>Genomic Encyclopedia of Type Strains, Phase IV (KMG-IV): sequencing the most valuable type-strain genomes for metagenomic binning, comparative biology and taxonomic classification.</title>
        <authorList>
            <person name="Goeker M."/>
        </authorList>
    </citation>
    <scope>NUCLEOTIDE SEQUENCE [LARGE SCALE GENOMIC DNA]</scope>
    <source>
        <strain evidence="4 5">DSM 12121</strain>
    </source>
</reference>
<sequence length="516" mass="55137">MNSNNSAPPAGAARPGSRLAARLGAGLARLPRTLPTALAAALVLAGCSLAPVYERPAVETPAAFKELDPAAAARWQAATPAEHQHRGQWWKVFADDTLDALEVQALAANQDLQAAAARLTQARALEGSARADRLPQVNASFGPTRQRASPASQGLEHDASVSPQTLWRAQADIAYEVDLFGRVASSVEAATAGTEQQEALFRSVLLALQADVAQAYFEIRALDAEQALYRGTVDLRSEALRLIERRFEAGDIGELDVARARTELASAQSESLGIARRRAIAEHALATLLGKSPAEFSLPPQPLSRVAVAVPPGLPSSLLERRPDIAAAERAMAAANARIGIARAAFFPRLSLTGALGYESAELGDLFDWSSRTFLLGPLAGGILSLPLFDGGRRQAELDRSRAAYEEDVARYRQTVLNAFREVEDNLAALRIIGDQTRAQDEAVSAAERAARLSQLQYREGATSYFEVIDADRSVLQQRRLAVQLDSERARAAVGLIRALGGGWEAPPAALASAQR</sequence>
<keyword evidence="2" id="KW-1134">Transmembrane beta strand</keyword>
<accession>A0A4V3BLG6</accession>
<dbReference type="GO" id="GO:0015562">
    <property type="term" value="F:efflux transmembrane transporter activity"/>
    <property type="evidence" value="ECO:0007669"/>
    <property type="project" value="InterPro"/>
</dbReference>
<dbReference type="SUPFAM" id="SSF56954">
    <property type="entry name" value="Outer membrane efflux proteins (OEP)"/>
    <property type="match status" value="1"/>
</dbReference>
<protein>
    <submittedName>
        <fullName evidence="4">Multidrug efflux system outer membrane protein</fullName>
    </submittedName>
</protein>
<keyword evidence="2" id="KW-0564">Palmitate</keyword>
<keyword evidence="2" id="KW-0449">Lipoprotein</keyword>
<keyword evidence="5" id="KW-1185">Reference proteome</keyword>
<evidence type="ECO:0000313" key="4">
    <source>
        <dbReference type="EMBL" id="TDN46712.1"/>
    </source>
</evidence>
<dbReference type="InterPro" id="IPR010131">
    <property type="entry name" value="MdtP/NodT-like"/>
</dbReference>
<dbReference type="PANTHER" id="PTHR30203">
    <property type="entry name" value="OUTER MEMBRANE CATION EFFLUX PROTEIN"/>
    <property type="match status" value="1"/>
</dbReference>
<dbReference type="Gene3D" id="2.20.200.10">
    <property type="entry name" value="Outer membrane efflux proteins (OEP)"/>
    <property type="match status" value="1"/>
</dbReference>
<proteinExistence type="inferred from homology"/>
<evidence type="ECO:0000313" key="5">
    <source>
        <dbReference type="Proteomes" id="UP000295129"/>
    </source>
</evidence>
<dbReference type="OrthoDB" id="9770517at2"/>
<comment type="subcellular location">
    <subcellularLocation>
        <location evidence="2">Cell membrane</location>
        <topology evidence="2">Lipid-anchor</topology>
    </subcellularLocation>
</comment>
<dbReference type="InterPro" id="IPR003423">
    <property type="entry name" value="OMP_efflux"/>
</dbReference>